<evidence type="ECO:0000259" key="1">
    <source>
        <dbReference type="SMART" id="SM00849"/>
    </source>
</evidence>
<dbReference type="InterPro" id="IPR001279">
    <property type="entry name" value="Metallo-B-lactamas"/>
</dbReference>
<sequence>MIKKIMKKINLKQKIIIILLLTSLIYTLYQKLQDIYNPSTTLQVHFIDVGQGDSTLIITPDKKTVLIDAGDEQHSSRTTGYIKSQGIDKLDLVIATHPDADHIGGMDKVIKNFDIGMFSMPLVSKDTKQYKEIKKELKNKKLKNKPLYTGDGLSIGKDVKLQILSPQKNKTYSDTNEYSIVARLLYKEVSFLFMADATMENEIAIINDFDDIRADVLKLGHHGSSTSTSDYFLGKVNPSIGVISCGKNNKYGHPHKEVMNLLEKYNIMIFRTDEQGSIVLYSDGYKIYSRRGK</sequence>
<evidence type="ECO:0000313" key="2">
    <source>
        <dbReference type="EMBL" id="EJU24513.1"/>
    </source>
</evidence>
<reference evidence="2 3" key="1">
    <citation type="submission" date="2012-07" db="EMBL/GenBank/DDBJ databases">
        <authorList>
            <person name="Durkin A.S."/>
            <person name="McCorrison J."/>
            <person name="Torralba M."/>
            <person name="Gillis M."/>
            <person name="Methe B."/>
            <person name="Sutton G."/>
            <person name="Nelson K.E."/>
        </authorList>
    </citation>
    <scope>NUCLEOTIDE SEQUENCE [LARGE SCALE GENOMIC DNA]</scope>
    <source>
        <strain evidence="2 3">OBRC8</strain>
    </source>
</reference>
<dbReference type="PATRIC" id="fig|796941.3.peg.186"/>
<comment type="caution">
    <text evidence="2">The sequence shown here is derived from an EMBL/GenBank/DDBJ whole genome shotgun (WGS) entry which is preliminary data.</text>
</comment>
<dbReference type="CDD" id="cd07731">
    <property type="entry name" value="ComA-like_MBL-fold"/>
    <property type="match status" value="1"/>
</dbReference>
<protein>
    <submittedName>
        <fullName evidence="2">Metallo-beta-lactamase domain protein</fullName>
    </submittedName>
</protein>
<dbReference type="InterPro" id="IPR052159">
    <property type="entry name" value="Competence_DNA_uptake"/>
</dbReference>
<dbReference type="InterPro" id="IPR036866">
    <property type="entry name" value="RibonucZ/Hydroxyglut_hydro"/>
</dbReference>
<dbReference type="SMART" id="SM00849">
    <property type="entry name" value="Lactamase_B"/>
    <property type="match status" value="1"/>
</dbReference>
<proteinExistence type="predicted"/>
<dbReference type="PANTHER" id="PTHR30619">
    <property type="entry name" value="DNA INTERNALIZATION/COMPETENCE PROTEIN COMEC/REC2"/>
    <property type="match status" value="1"/>
</dbReference>
<dbReference type="EMBL" id="ALNK01000005">
    <property type="protein sequence ID" value="EJU24513.1"/>
    <property type="molecule type" value="Genomic_DNA"/>
</dbReference>
<dbReference type="Proteomes" id="UP000005244">
    <property type="component" value="Unassembled WGS sequence"/>
</dbReference>
<dbReference type="InterPro" id="IPR035681">
    <property type="entry name" value="ComA-like_MBL"/>
</dbReference>
<organism evidence="2 3">
    <name type="scientific">Peptoanaerobacter stomatis</name>
    <dbReference type="NCBI Taxonomy" id="796937"/>
    <lineage>
        <taxon>Bacteria</taxon>
        <taxon>Bacillati</taxon>
        <taxon>Bacillota</taxon>
        <taxon>Clostridia</taxon>
        <taxon>Peptostreptococcales</taxon>
        <taxon>Filifactoraceae</taxon>
        <taxon>Peptoanaerobacter</taxon>
    </lineage>
</organism>
<feature type="domain" description="Metallo-beta-lactamase" evidence="1">
    <location>
        <begin position="51"/>
        <end position="247"/>
    </location>
</feature>
<gene>
    <name evidence="2" type="ORF">HMPREF1143_1232</name>
</gene>
<dbReference type="Pfam" id="PF00753">
    <property type="entry name" value="Lactamase_B"/>
    <property type="match status" value="1"/>
</dbReference>
<evidence type="ECO:0000313" key="3">
    <source>
        <dbReference type="Proteomes" id="UP000005244"/>
    </source>
</evidence>
<dbReference type="PANTHER" id="PTHR30619:SF7">
    <property type="entry name" value="BETA-LACTAMASE DOMAIN PROTEIN"/>
    <property type="match status" value="1"/>
</dbReference>
<keyword evidence="3" id="KW-1185">Reference proteome</keyword>
<accession>J6HQP2</accession>
<dbReference type="AlphaFoldDB" id="J6HQP2"/>
<dbReference type="SUPFAM" id="SSF56281">
    <property type="entry name" value="Metallo-hydrolase/oxidoreductase"/>
    <property type="match status" value="1"/>
</dbReference>
<name>J6HQP2_9FIRM</name>
<dbReference type="Gene3D" id="3.60.15.10">
    <property type="entry name" value="Ribonuclease Z/Hydroxyacylglutathione hydrolase-like"/>
    <property type="match status" value="1"/>
</dbReference>